<proteinExistence type="predicted"/>
<keyword evidence="2" id="KW-1133">Transmembrane helix</keyword>
<comment type="caution">
    <text evidence="3">The sequence shown here is derived from an EMBL/GenBank/DDBJ whole genome shotgun (WGS) entry which is preliminary data.</text>
</comment>
<organism evidence="3 4">
    <name type="scientific">Bordetella parapertussis</name>
    <dbReference type="NCBI Taxonomy" id="519"/>
    <lineage>
        <taxon>Bacteria</taxon>
        <taxon>Pseudomonadati</taxon>
        <taxon>Pseudomonadota</taxon>
        <taxon>Betaproteobacteria</taxon>
        <taxon>Burkholderiales</taxon>
        <taxon>Alcaligenaceae</taxon>
        <taxon>Bordetella</taxon>
    </lineage>
</organism>
<name>A0ABU5X4G6_BORPP</name>
<accession>A0ABU5X4G6</accession>
<feature type="transmembrane region" description="Helical" evidence="2">
    <location>
        <begin position="68"/>
        <end position="88"/>
    </location>
</feature>
<protein>
    <recommendedName>
        <fullName evidence="5">Poly-beta-1,6-N-acetyl-D-glucosamine biosynthesis protein PgaD</fullName>
    </recommendedName>
</protein>
<feature type="transmembrane region" description="Helical" evidence="2">
    <location>
        <begin position="38"/>
        <end position="56"/>
    </location>
</feature>
<keyword evidence="4" id="KW-1185">Reference proteome</keyword>
<gene>
    <name evidence="3" type="ORF">U5T69_11335</name>
</gene>
<keyword evidence="2" id="KW-0812">Transmembrane</keyword>
<keyword evidence="2" id="KW-0472">Membrane</keyword>
<evidence type="ECO:0000313" key="3">
    <source>
        <dbReference type="EMBL" id="MEB2663782.1"/>
    </source>
</evidence>
<dbReference type="EMBL" id="JAXUBE010000033">
    <property type="protein sequence ID" value="MEB2663782.1"/>
    <property type="molecule type" value="Genomic_DNA"/>
</dbReference>
<evidence type="ECO:0008006" key="5">
    <source>
        <dbReference type="Google" id="ProtNLM"/>
    </source>
</evidence>
<reference evidence="3 4" key="1">
    <citation type="submission" date="2023-12" db="EMBL/GenBank/DDBJ databases">
        <title>Draft Genome Sequences of Bordetella parapertussis clinical Isolates from Colombia, 2023.</title>
        <authorList>
            <person name="Montilla E.A."/>
            <person name="Rojas F."/>
            <person name="Vargas M.N."/>
            <person name="Bonilla V."/>
            <person name="Duarte C."/>
        </authorList>
    </citation>
    <scope>NUCLEOTIDE SEQUENCE [LARGE SCALE GENOMIC DNA]</scope>
    <source>
        <strain evidence="3 4">320001806</strain>
    </source>
</reference>
<dbReference type="Proteomes" id="UP001324595">
    <property type="component" value="Unassembled WGS sequence"/>
</dbReference>
<evidence type="ECO:0000256" key="1">
    <source>
        <dbReference type="SAM" id="MobiDB-lite"/>
    </source>
</evidence>
<dbReference type="GeneID" id="93204092"/>
<evidence type="ECO:0000313" key="4">
    <source>
        <dbReference type="Proteomes" id="UP001324595"/>
    </source>
</evidence>
<dbReference type="RefSeq" id="WP_010928477.1">
    <property type="nucleotide sequence ID" value="NZ_AP019378.2"/>
</dbReference>
<feature type="compositionally biased region" description="Basic and acidic residues" evidence="1">
    <location>
        <begin position="200"/>
        <end position="216"/>
    </location>
</feature>
<evidence type="ECO:0000256" key="2">
    <source>
        <dbReference type="SAM" id="Phobius"/>
    </source>
</evidence>
<sequence>MKALIIDISASPLREYVHQHGVADGLLYGCWYRIVRPLLVILTWVAFSLYIHHSLVTVGGTAAQIAELLVYITVVATMAAALTAWMIVCRFHGWIRARDNEEVGVGLDPEYALPPRWPLPEGANRLLVDHDEAGAIVQVSAWYVPAAIEPVVAAAMAPVVAPAVMPDAAPLSEPAPLAAALPDEADEPAAWSGPPMQRQPDGRIEPSLHDGRALTL</sequence>
<feature type="region of interest" description="Disordered" evidence="1">
    <location>
        <begin position="180"/>
        <end position="216"/>
    </location>
</feature>